<gene>
    <name evidence="1" type="ORF">C8E83_3184</name>
</gene>
<comment type="caution">
    <text evidence="1">The sequence shown here is derived from an EMBL/GenBank/DDBJ whole genome shotgun (WGS) entry which is preliminary data.</text>
</comment>
<dbReference type="Proteomes" id="UP000280008">
    <property type="component" value="Unassembled WGS sequence"/>
</dbReference>
<reference evidence="1 2" key="1">
    <citation type="submission" date="2018-10" db="EMBL/GenBank/DDBJ databases">
        <title>Sequencing the genomes of 1000 actinobacteria strains.</title>
        <authorList>
            <person name="Klenk H.-P."/>
        </authorList>
    </citation>
    <scope>NUCLEOTIDE SEQUENCE [LARGE SCALE GENOMIC DNA]</scope>
    <source>
        <strain evidence="1 2">DSM 17894</strain>
    </source>
</reference>
<dbReference type="AlphaFoldDB" id="A0A495IJW8"/>
<evidence type="ECO:0000313" key="2">
    <source>
        <dbReference type="Proteomes" id="UP000280008"/>
    </source>
</evidence>
<dbReference type="RefSeq" id="WP_170159967.1">
    <property type="nucleotide sequence ID" value="NZ_RBKS01000001.1"/>
</dbReference>
<protein>
    <submittedName>
        <fullName evidence="1">Uncharacterized protein DUF3800</fullName>
    </submittedName>
</protein>
<organism evidence="1 2">
    <name type="scientific">Frondihabitans australicus</name>
    <dbReference type="NCBI Taxonomy" id="386892"/>
    <lineage>
        <taxon>Bacteria</taxon>
        <taxon>Bacillati</taxon>
        <taxon>Actinomycetota</taxon>
        <taxon>Actinomycetes</taxon>
        <taxon>Micrococcales</taxon>
        <taxon>Microbacteriaceae</taxon>
        <taxon>Frondihabitans</taxon>
    </lineage>
</organism>
<proteinExistence type="predicted"/>
<name>A0A495IJW8_9MICO</name>
<evidence type="ECO:0000313" key="1">
    <source>
        <dbReference type="EMBL" id="RKR76020.1"/>
    </source>
</evidence>
<accession>A0A495IJW8</accession>
<dbReference type="InterPro" id="IPR024524">
    <property type="entry name" value="DUF3800"/>
</dbReference>
<keyword evidence="2" id="KW-1185">Reference proteome</keyword>
<dbReference type="EMBL" id="RBKS01000001">
    <property type="protein sequence ID" value="RKR76020.1"/>
    <property type="molecule type" value="Genomic_DNA"/>
</dbReference>
<sequence length="281" mass="31587">MFLCYIDESGDEQALRTKNDPPVLVLGGLVVEESQSRGLIWDFLQLKKKYNPALAAKDAQLSDVIAFEIKGANLRADIRSDSRRRRRRAFGILDDVISLLDSHNVSLIAEVHVKGQKVLNRWIYSDCVASLAEKFDVQLRAASTTGLVVLDARTKAKNVPSVQRITTKRFKSGANAYTHLAESPVFGHSDAHVVLQIVDIVVWALVFPMACAGFCLCLLDNAHPSSEYLHVRERYGQKLRLLEYRYLDRDGSRVGGVRVHDHMNRQPTLALFEDVPFRISS</sequence>
<dbReference type="Pfam" id="PF12686">
    <property type="entry name" value="DUF3800"/>
    <property type="match status" value="1"/>
</dbReference>